<evidence type="ECO:0000256" key="1">
    <source>
        <dbReference type="ARBA" id="ARBA00004225"/>
    </source>
</evidence>
<dbReference type="GO" id="GO:0000064">
    <property type="term" value="F:L-ornithine transmembrane transporter activity"/>
    <property type="evidence" value="ECO:0007669"/>
    <property type="project" value="TreeGrafter"/>
</dbReference>
<evidence type="ECO:0000313" key="13">
    <source>
        <dbReference type="Proteomes" id="UP000472265"/>
    </source>
</evidence>
<evidence type="ECO:0000256" key="9">
    <source>
        <dbReference type="PROSITE-ProRule" id="PRU00282"/>
    </source>
</evidence>
<keyword evidence="4 9" id="KW-0812">Transmembrane</keyword>
<protein>
    <submittedName>
        <fullName evidence="12">Solute carrier family 25 member 15</fullName>
    </submittedName>
</protein>
<comment type="subcellular location">
    <subcellularLocation>
        <location evidence="1">Mitochondrion membrane</location>
        <topology evidence="1">Multi-pass membrane protein</topology>
    </subcellularLocation>
</comment>
<feature type="transmembrane region" description="Helical" evidence="11">
    <location>
        <begin position="210"/>
        <end position="233"/>
    </location>
</feature>
<feature type="repeat" description="Solcar" evidence="9">
    <location>
        <begin position="7"/>
        <end position="91"/>
    </location>
</feature>
<dbReference type="OMA" id="FGSMAET"/>
<proteinExistence type="inferred from homology"/>
<reference evidence="12" key="3">
    <citation type="submission" date="2025-09" db="UniProtKB">
        <authorList>
            <consortium name="Ensembl"/>
        </authorList>
    </citation>
    <scope>IDENTIFICATION</scope>
</reference>
<keyword evidence="6 11" id="KW-1133">Transmembrane helix</keyword>
<dbReference type="SUPFAM" id="SSF103506">
    <property type="entry name" value="Mitochondrial carrier"/>
    <property type="match status" value="1"/>
</dbReference>
<name>A0A671UHP6_SPAAU</name>
<organism evidence="12 13">
    <name type="scientific">Sparus aurata</name>
    <name type="common">Gilthead sea bream</name>
    <dbReference type="NCBI Taxonomy" id="8175"/>
    <lineage>
        <taxon>Eukaryota</taxon>
        <taxon>Metazoa</taxon>
        <taxon>Chordata</taxon>
        <taxon>Craniata</taxon>
        <taxon>Vertebrata</taxon>
        <taxon>Euteleostomi</taxon>
        <taxon>Actinopterygii</taxon>
        <taxon>Neopterygii</taxon>
        <taxon>Teleostei</taxon>
        <taxon>Neoteleostei</taxon>
        <taxon>Acanthomorphata</taxon>
        <taxon>Eupercaria</taxon>
        <taxon>Spariformes</taxon>
        <taxon>Sparidae</taxon>
        <taxon>Sparus</taxon>
    </lineage>
</organism>
<dbReference type="FunFam" id="1.50.40.10:FF:000066">
    <property type="entry name" value="Mitochondrial ornithine transporter 2"/>
    <property type="match status" value="1"/>
</dbReference>
<gene>
    <name evidence="12" type="primary">SLC25A15</name>
    <name evidence="12" type="synonym">slc25a15a</name>
</gene>
<dbReference type="PROSITE" id="PS50920">
    <property type="entry name" value="SOLCAR"/>
    <property type="match status" value="3"/>
</dbReference>
<reference evidence="12" key="2">
    <citation type="submission" date="2025-08" db="UniProtKB">
        <authorList>
            <consortium name="Ensembl"/>
        </authorList>
    </citation>
    <scope>IDENTIFICATION</scope>
</reference>
<keyword evidence="5" id="KW-0677">Repeat</keyword>
<dbReference type="InParanoid" id="A0A671UHP6"/>
<dbReference type="GO" id="GO:0031966">
    <property type="term" value="C:mitochondrial membrane"/>
    <property type="evidence" value="ECO:0007669"/>
    <property type="project" value="UniProtKB-SubCell"/>
</dbReference>
<dbReference type="PANTHER" id="PTHR45624">
    <property type="entry name" value="MITOCHONDRIAL BASIC AMINO ACIDS TRANSPORTER-RELATED"/>
    <property type="match status" value="1"/>
</dbReference>
<feature type="repeat" description="Solcar" evidence="9">
    <location>
        <begin position="104"/>
        <end position="198"/>
    </location>
</feature>
<evidence type="ECO:0000256" key="2">
    <source>
        <dbReference type="ARBA" id="ARBA00006375"/>
    </source>
</evidence>
<evidence type="ECO:0000256" key="10">
    <source>
        <dbReference type="RuleBase" id="RU000488"/>
    </source>
</evidence>
<evidence type="ECO:0000256" key="3">
    <source>
        <dbReference type="ARBA" id="ARBA00022448"/>
    </source>
</evidence>
<comment type="similarity">
    <text evidence="2 10">Belongs to the mitochondrial carrier (TC 2.A.29) family.</text>
</comment>
<keyword evidence="13" id="KW-1185">Reference proteome</keyword>
<dbReference type="AlphaFoldDB" id="A0A671UHP6"/>
<evidence type="ECO:0000256" key="8">
    <source>
        <dbReference type="ARBA" id="ARBA00023136"/>
    </source>
</evidence>
<dbReference type="PANTHER" id="PTHR45624:SF22">
    <property type="entry name" value="MITOCHONDRIAL ORNITHINE TRANSPORTER 1"/>
    <property type="match status" value="1"/>
</dbReference>
<dbReference type="FunFam" id="1.50.40.10:FF:000059">
    <property type="entry name" value="Mitochondrial ornithine transporter 2"/>
    <property type="match status" value="1"/>
</dbReference>
<dbReference type="InterPro" id="IPR050567">
    <property type="entry name" value="Mitochondrial_Carrier"/>
</dbReference>
<keyword evidence="3 10" id="KW-0813">Transport</keyword>
<feature type="repeat" description="Solcar" evidence="9">
    <location>
        <begin position="210"/>
        <end position="296"/>
    </location>
</feature>
<dbReference type="GO" id="GO:1990575">
    <property type="term" value="P:mitochondrial L-ornithine transmembrane transport"/>
    <property type="evidence" value="ECO:0007669"/>
    <property type="project" value="TreeGrafter"/>
</dbReference>
<dbReference type="GeneTree" id="ENSGT00730000110966"/>
<dbReference type="Ensembl" id="ENSSAUT00010014186.1">
    <property type="protein sequence ID" value="ENSSAUP00010013337.1"/>
    <property type="gene ID" value="ENSSAUG00010006342.1"/>
</dbReference>
<dbReference type="Proteomes" id="UP000472265">
    <property type="component" value="Chromosome 2"/>
</dbReference>
<evidence type="ECO:0000256" key="5">
    <source>
        <dbReference type="ARBA" id="ARBA00022737"/>
    </source>
</evidence>
<dbReference type="Pfam" id="PF00153">
    <property type="entry name" value="Mito_carr"/>
    <property type="match status" value="3"/>
</dbReference>
<evidence type="ECO:0000256" key="4">
    <source>
        <dbReference type="ARBA" id="ARBA00022692"/>
    </source>
</evidence>
<dbReference type="Gene3D" id="1.50.40.10">
    <property type="entry name" value="Mitochondrial carrier domain"/>
    <property type="match status" value="2"/>
</dbReference>
<reference evidence="12" key="1">
    <citation type="submission" date="2021-04" db="EMBL/GenBank/DDBJ databases">
        <authorList>
            <consortium name="Wellcome Sanger Institute Data Sharing"/>
        </authorList>
    </citation>
    <scope>NUCLEOTIDE SEQUENCE [LARGE SCALE GENOMIC DNA]</scope>
</reference>
<evidence type="ECO:0000256" key="6">
    <source>
        <dbReference type="ARBA" id="ARBA00022989"/>
    </source>
</evidence>
<keyword evidence="8 9" id="KW-0472">Membrane</keyword>
<accession>A0A671UHP6</accession>
<evidence type="ECO:0000313" key="12">
    <source>
        <dbReference type="Ensembl" id="ENSSAUP00010013337.1"/>
    </source>
</evidence>
<evidence type="ECO:0000256" key="7">
    <source>
        <dbReference type="ARBA" id="ARBA00023128"/>
    </source>
</evidence>
<keyword evidence="7" id="KW-0496">Mitochondrion</keyword>
<sequence length="303" mass="32704">MAPSPTIQAIIDTSAGSIGGTACVLSGQPFDTTKVKMQTFPKLYRGFFHCFMSTYREGGLRGFYKGTTPAIVASISENAVLFLSYGLCQDVVRYVSKTDKGAKLSDIQKASAGSLASIFSAMVTCPTELVKCQLQAMHEMEASGKIVTGQRSTPWTVMKTVLKTSGPLGFYQGLTSTIVREMPGYFCFFGAYELCRSKFAKHMGTDKDSIGVLPLMFSGGFGGACLWLVVYPIDCTKSRIQVHALTGRQAGFIKTLTGIIRTEGLTALYSGLTPTMIRTFPANGALFLAYELSRKFMMEAAGA</sequence>
<evidence type="ECO:0000256" key="11">
    <source>
        <dbReference type="SAM" id="Phobius"/>
    </source>
</evidence>
<dbReference type="InterPro" id="IPR018108">
    <property type="entry name" value="MCP_transmembrane"/>
</dbReference>
<dbReference type="InterPro" id="IPR023395">
    <property type="entry name" value="MCP_dom_sf"/>
</dbReference>
<dbReference type="OrthoDB" id="409586at2759"/>